<sequence length="82" mass="8985">MNGDYFVWLGLYVGKTVHLACGLNAAGERVLDHELSQDESRLQNAITRGYDEHDSVVVFADQFSKIGAQLVAVDRDCEAGKA</sequence>
<evidence type="ECO:0000313" key="2">
    <source>
        <dbReference type="Proteomes" id="UP000386281"/>
    </source>
</evidence>
<name>A0A449DAY8_9MICO</name>
<dbReference type="EMBL" id="CAACXN010000015">
    <property type="protein sequence ID" value="VEW14729.1"/>
    <property type="molecule type" value="Genomic_DNA"/>
</dbReference>
<proteinExistence type="predicted"/>
<evidence type="ECO:0008006" key="3">
    <source>
        <dbReference type="Google" id="ProtNLM"/>
    </source>
</evidence>
<dbReference type="AlphaFoldDB" id="A0A449DAY8"/>
<accession>A0A449DAY8</accession>
<gene>
    <name evidence="1" type="ORF">NCTC12391_02878</name>
</gene>
<reference evidence="1 2" key="1">
    <citation type="submission" date="2019-02" db="EMBL/GenBank/DDBJ databases">
        <authorList>
            <consortium name="Pathogen Informatics"/>
        </authorList>
    </citation>
    <scope>NUCLEOTIDE SEQUENCE [LARGE SCALE GENOMIC DNA]</scope>
    <source>
        <strain evidence="1 2">3012STDY7078520</strain>
    </source>
</reference>
<protein>
    <recommendedName>
        <fullName evidence="3">Transposase</fullName>
    </recommendedName>
</protein>
<evidence type="ECO:0000313" key="1">
    <source>
        <dbReference type="EMBL" id="VEW14729.1"/>
    </source>
</evidence>
<organism evidence="1 2">
    <name type="scientific">Brevibacterium casei</name>
    <dbReference type="NCBI Taxonomy" id="33889"/>
    <lineage>
        <taxon>Bacteria</taxon>
        <taxon>Bacillati</taxon>
        <taxon>Actinomycetota</taxon>
        <taxon>Actinomycetes</taxon>
        <taxon>Micrococcales</taxon>
        <taxon>Brevibacteriaceae</taxon>
        <taxon>Brevibacterium</taxon>
    </lineage>
</organism>
<dbReference type="Proteomes" id="UP000386281">
    <property type="component" value="Unassembled WGS sequence"/>
</dbReference>